<evidence type="ECO:0000313" key="2">
    <source>
        <dbReference type="Proteomes" id="UP000632154"/>
    </source>
</evidence>
<gene>
    <name evidence="1" type="ORF">GCM10017783_00500</name>
</gene>
<comment type="caution">
    <text evidence="1">The sequence shown here is derived from an EMBL/GenBank/DDBJ whole genome shotgun (WGS) entry which is preliminary data.</text>
</comment>
<protein>
    <submittedName>
        <fullName evidence="1">Uncharacterized protein</fullName>
    </submittedName>
</protein>
<name>A0ABQ3JXX8_9DEIO</name>
<accession>A0ABQ3JXX8</accession>
<proteinExistence type="predicted"/>
<dbReference type="EMBL" id="BNAL01000001">
    <property type="protein sequence ID" value="GHF92611.1"/>
    <property type="molecule type" value="Genomic_DNA"/>
</dbReference>
<reference evidence="2" key="1">
    <citation type="journal article" date="2019" name="Int. J. Syst. Evol. Microbiol.">
        <title>The Global Catalogue of Microorganisms (GCM) 10K type strain sequencing project: providing services to taxonomists for standard genome sequencing and annotation.</title>
        <authorList>
            <consortium name="The Broad Institute Genomics Platform"/>
            <consortium name="The Broad Institute Genome Sequencing Center for Infectious Disease"/>
            <person name="Wu L."/>
            <person name="Ma J."/>
        </authorList>
    </citation>
    <scope>NUCLEOTIDE SEQUENCE [LARGE SCALE GENOMIC DNA]</scope>
    <source>
        <strain evidence="2">CGMCC 1.18439</strain>
    </source>
</reference>
<sequence>MQAFCDRLGSDGAYAFEELGFSTSSIDELLQKPNGQATDLTMRASQCEVVRVLGKLVTLHFRSPDHGWVQTQMSRELGARLKALVDSGQLTTSSTDEDLKTLLDKFLLDVIRRGDVPFNEMTVRVRMEANGDTWWPSDDTMHILQNGLGLRDARTVPRD</sequence>
<keyword evidence="2" id="KW-1185">Reference proteome</keyword>
<organism evidence="1 2">
    <name type="scientific">Deinococcus piscis</name>
    <dbReference type="NCBI Taxonomy" id="394230"/>
    <lineage>
        <taxon>Bacteria</taxon>
        <taxon>Thermotogati</taxon>
        <taxon>Deinococcota</taxon>
        <taxon>Deinococci</taxon>
        <taxon>Deinococcales</taxon>
        <taxon>Deinococcaceae</taxon>
        <taxon>Deinococcus</taxon>
    </lineage>
</organism>
<dbReference type="Proteomes" id="UP000632154">
    <property type="component" value="Unassembled WGS sequence"/>
</dbReference>
<evidence type="ECO:0000313" key="1">
    <source>
        <dbReference type="EMBL" id="GHF92611.1"/>
    </source>
</evidence>